<protein>
    <submittedName>
        <fullName evidence="1">Uncharacterized protein</fullName>
    </submittedName>
</protein>
<accession>A0A1F5H272</accession>
<name>A0A1F5H272_9BACT</name>
<gene>
    <name evidence="1" type="ORF">A3B54_02275</name>
</gene>
<organism evidence="1 2">
    <name type="scientific">Candidatus Curtissbacteria bacterium RIFCSPLOWO2_01_FULL_42_50</name>
    <dbReference type="NCBI Taxonomy" id="1797730"/>
    <lineage>
        <taxon>Bacteria</taxon>
        <taxon>Candidatus Curtissiibacteriota</taxon>
    </lineage>
</organism>
<evidence type="ECO:0000313" key="1">
    <source>
        <dbReference type="EMBL" id="OGD98198.1"/>
    </source>
</evidence>
<dbReference type="AlphaFoldDB" id="A0A1F5H272"/>
<sequence>MFWKGAFEMSQAPETPAFLEKPLSANLAYFEGQNLDEFANGYLTKQQTLCLFRQVYRRERIPVDQLISGADRQNLIKPIRQETKGGAIRDFYDKDRCLALLEMFSIALKKGILHPRAIPWSEIGPRLEENLSGTRLFRLIGLAERHAFLGK</sequence>
<dbReference type="Proteomes" id="UP000177039">
    <property type="component" value="Unassembled WGS sequence"/>
</dbReference>
<reference evidence="1 2" key="1">
    <citation type="journal article" date="2016" name="Nat. Commun.">
        <title>Thousands of microbial genomes shed light on interconnected biogeochemical processes in an aquifer system.</title>
        <authorList>
            <person name="Anantharaman K."/>
            <person name="Brown C.T."/>
            <person name="Hug L.A."/>
            <person name="Sharon I."/>
            <person name="Castelle C.J."/>
            <person name="Probst A.J."/>
            <person name="Thomas B.C."/>
            <person name="Singh A."/>
            <person name="Wilkins M.J."/>
            <person name="Karaoz U."/>
            <person name="Brodie E.L."/>
            <person name="Williams K.H."/>
            <person name="Hubbard S.S."/>
            <person name="Banfield J.F."/>
        </authorList>
    </citation>
    <scope>NUCLEOTIDE SEQUENCE [LARGE SCALE GENOMIC DNA]</scope>
</reference>
<proteinExistence type="predicted"/>
<comment type="caution">
    <text evidence="1">The sequence shown here is derived from an EMBL/GenBank/DDBJ whole genome shotgun (WGS) entry which is preliminary data.</text>
</comment>
<dbReference type="EMBL" id="MFBT01000041">
    <property type="protein sequence ID" value="OGD98198.1"/>
    <property type="molecule type" value="Genomic_DNA"/>
</dbReference>
<evidence type="ECO:0000313" key="2">
    <source>
        <dbReference type="Proteomes" id="UP000177039"/>
    </source>
</evidence>